<evidence type="ECO:0000313" key="7">
    <source>
        <dbReference type="Proteomes" id="UP001597295"/>
    </source>
</evidence>
<sequence>MSENLPIPVASAEDEARVQAGFWRKLRQNIHRLPFASDLLAAWFAARDPKTPRRVRWILYGALAYFLLPTDAVPDILAGLGFTDDAAVLIAALKSVAGSVNDRHREMAQLTLDRLRK</sequence>
<evidence type="ECO:0000256" key="3">
    <source>
        <dbReference type="ARBA" id="ARBA00022989"/>
    </source>
</evidence>
<evidence type="ECO:0000256" key="4">
    <source>
        <dbReference type="ARBA" id="ARBA00023136"/>
    </source>
</evidence>
<proteinExistence type="predicted"/>
<evidence type="ECO:0000256" key="1">
    <source>
        <dbReference type="ARBA" id="ARBA00004127"/>
    </source>
</evidence>
<comment type="caution">
    <text evidence="6">The sequence shown here is derived from an EMBL/GenBank/DDBJ whole genome shotgun (WGS) entry which is preliminary data.</text>
</comment>
<dbReference type="RefSeq" id="WP_379875133.1">
    <property type="nucleotide sequence ID" value="NZ_JBHUIP010000003.1"/>
</dbReference>
<dbReference type="Pfam" id="PF06803">
    <property type="entry name" value="DUF1232"/>
    <property type="match status" value="1"/>
</dbReference>
<evidence type="ECO:0000256" key="2">
    <source>
        <dbReference type="ARBA" id="ARBA00022692"/>
    </source>
</evidence>
<keyword evidence="3" id="KW-1133">Transmembrane helix</keyword>
<dbReference type="PIRSF" id="PIRSF031804">
    <property type="entry name" value="UCP031804"/>
    <property type="match status" value="1"/>
</dbReference>
<dbReference type="Proteomes" id="UP001597295">
    <property type="component" value="Unassembled WGS sequence"/>
</dbReference>
<dbReference type="InterPro" id="IPR010652">
    <property type="entry name" value="DUF1232"/>
</dbReference>
<keyword evidence="4" id="KW-0472">Membrane</keyword>
<reference evidence="7" key="1">
    <citation type="journal article" date="2019" name="Int. J. Syst. Evol. Microbiol.">
        <title>The Global Catalogue of Microorganisms (GCM) 10K type strain sequencing project: providing services to taxonomists for standard genome sequencing and annotation.</title>
        <authorList>
            <consortium name="The Broad Institute Genomics Platform"/>
            <consortium name="The Broad Institute Genome Sequencing Center for Infectious Disease"/>
            <person name="Wu L."/>
            <person name="Ma J."/>
        </authorList>
    </citation>
    <scope>NUCLEOTIDE SEQUENCE [LARGE SCALE GENOMIC DNA]</scope>
    <source>
        <strain evidence="7">CGMCC 1.19062</strain>
    </source>
</reference>
<dbReference type="EMBL" id="JBHUIP010000003">
    <property type="protein sequence ID" value="MFD2262215.1"/>
    <property type="molecule type" value="Genomic_DNA"/>
</dbReference>
<comment type="subcellular location">
    <subcellularLocation>
        <location evidence="1">Endomembrane system</location>
        <topology evidence="1">Multi-pass membrane protein</topology>
    </subcellularLocation>
</comment>
<keyword evidence="7" id="KW-1185">Reference proteome</keyword>
<organism evidence="6 7">
    <name type="scientific">Lacibacterium aquatile</name>
    <dbReference type="NCBI Taxonomy" id="1168082"/>
    <lineage>
        <taxon>Bacteria</taxon>
        <taxon>Pseudomonadati</taxon>
        <taxon>Pseudomonadota</taxon>
        <taxon>Alphaproteobacteria</taxon>
        <taxon>Rhodospirillales</taxon>
        <taxon>Rhodospirillaceae</taxon>
    </lineage>
</organism>
<feature type="domain" description="DUF1232" evidence="5">
    <location>
        <begin position="56"/>
        <end position="90"/>
    </location>
</feature>
<evidence type="ECO:0000313" key="6">
    <source>
        <dbReference type="EMBL" id="MFD2262215.1"/>
    </source>
</evidence>
<evidence type="ECO:0000259" key="5">
    <source>
        <dbReference type="Pfam" id="PF06803"/>
    </source>
</evidence>
<gene>
    <name evidence="6" type="ORF">ACFSM5_04895</name>
</gene>
<dbReference type="InterPro" id="IPR016983">
    <property type="entry name" value="UCP031804"/>
</dbReference>
<accession>A0ABW5DNV7</accession>
<name>A0ABW5DNV7_9PROT</name>
<keyword evidence="2" id="KW-0812">Transmembrane</keyword>
<protein>
    <submittedName>
        <fullName evidence="6">YkvA family protein</fullName>
    </submittedName>
</protein>